<dbReference type="Proteomes" id="UP001159428">
    <property type="component" value="Unassembled WGS sequence"/>
</dbReference>
<dbReference type="AlphaFoldDB" id="A0AAU9Y3M2"/>
<feature type="non-terminal residue" evidence="2">
    <location>
        <position position="1"/>
    </location>
</feature>
<gene>
    <name evidence="2" type="ORF">PMEA_00002245</name>
</gene>
<name>A0AAU9Y3M2_9CNID</name>
<keyword evidence="3" id="KW-1185">Reference proteome</keyword>
<accession>A0AAU9Y3M2</accession>
<protein>
    <recommendedName>
        <fullName evidence="1">Helix-turn-helix domain-containing protein</fullName>
    </recommendedName>
</protein>
<evidence type="ECO:0000313" key="3">
    <source>
        <dbReference type="Proteomes" id="UP001159428"/>
    </source>
</evidence>
<sequence length="372" mass="42313">RAKLPPKNIHRDVFNALIALKKDPDRLVLSADKGNCVVVMDKQHYHYKALSRLNDKSMYAVLNSDPTSKTQRKDKTLDACEELVSFDVVSFFTKIPVDVAAKDRHFPFLDLNVSRGVQGNLETSVYRKLTHKYLADKYLAFDSHHPICHKKSVAKTLLRRADCLPSSLDSKAEERKYVSNVLKANGYTKTFLRNRQKPVTNSNALDEREPATGFAVILYIQGVTEPIKRILNSHNVKVAQKPFQTLGHIFAKPKDPVTKGQRTDAIYSIPCNDCDNEYIGQTKRQFGTRLKEHQKAVFLCKKGNLALSEHTCLTNHTIGWDNSKIITANRRYHQRLCLEAWHINYAHAPLNRDDGGLLPDAYLHLVRKKAAN</sequence>
<reference evidence="2 3" key="1">
    <citation type="submission" date="2022-05" db="EMBL/GenBank/DDBJ databases">
        <authorList>
            <consortium name="Genoscope - CEA"/>
            <person name="William W."/>
        </authorList>
    </citation>
    <scope>NUCLEOTIDE SEQUENCE [LARGE SCALE GENOMIC DNA]</scope>
</reference>
<proteinExistence type="predicted"/>
<dbReference type="PANTHER" id="PTHR21301">
    <property type="entry name" value="REVERSE TRANSCRIPTASE"/>
    <property type="match status" value="1"/>
</dbReference>
<comment type="caution">
    <text evidence="2">The sequence shown here is derived from an EMBL/GenBank/DDBJ whole genome shotgun (WGS) entry which is preliminary data.</text>
</comment>
<evidence type="ECO:0000259" key="1">
    <source>
        <dbReference type="Pfam" id="PF26215"/>
    </source>
</evidence>
<dbReference type="Pfam" id="PF26215">
    <property type="entry name" value="HTH_animal"/>
    <property type="match status" value="1"/>
</dbReference>
<organism evidence="2 3">
    <name type="scientific">Pocillopora meandrina</name>
    <dbReference type="NCBI Taxonomy" id="46732"/>
    <lineage>
        <taxon>Eukaryota</taxon>
        <taxon>Metazoa</taxon>
        <taxon>Cnidaria</taxon>
        <taxon>Anthozoa</taxon>
        <taxon>Hexacorallia</taxon>
        <taxon>Scleractinia</taxon>
        <taxon>Astrocoeniina</taxon>
        <taxon>Pocilloporidae</taxon>
        <taxon>Pocillopora</taxon>
    </lineage>
</organism>
<dbReference type="EMBL" id="CALNXJ010000103">
    <property type="protein sequence ID" value="CAH3164332.1"/>
    <property type="molecule type" value="Genomic_DNA"/>
</dbReference>
<dbReference type="PANTHER" id="PTHR21301:SF11">
    <property type="entry name" value="GIY-YIG DOMAIN-CONTAINING PROTEIN"/>
    <property type="match status" value="1"/>
</dbReference>
<dbReference type="CDD" id="cd10442">
    <property type="entry name" value="GIY-YIG_PLEs"/>
    <property type="match status" value="1"/>
</dbReference>
<evidence type="ECO:0000313" key="2">
    <source>
        <dbReference type="EMBL" id="CAH3164332.1"/>
    </source>
</evidence>
<feature type="domain" description="Helix-turn-helix" evidence="1">
    <location>
        <begin position="138"/>
        <end position="196"/>
    </location>
</feature>
<dbReference type="InterPro" id="IPR058912">
    <property type="entry name" value="HTH_animal"/>
</dbReference>